<dbReference type="InterPro" id="IPR043128">
    <property type="entry name" value="Rev_trsase/Diguanyl_cyclase"/>
</dbReference>
<proteinExistence type="predicted"/>
<evidence type="ECO:0000256" key="1">
    <source>
        <dbReference type="ARBA" id="ARBA00012528"/>
    </source>
</evidence>
<evidence type="ECO:0000259" key="8">
    <source>
        <dbReference type="PROSITE" id="PS50110"/>
    </source>
</evidence>
<evidence type="ECO:0000256" key="3">
    <source>
        <dbReference type="ARBA" id="ARBA00023012"/>
    </source>
</evidence>
<dbReference type="SUPFAM" id="SSF52172">
    <property type="entry name" value="CheY-like"/>
    <property type="match status" value="1"/>
</dbReference>
<dbReference type="Pfam" id="PF00990">
    <property type="entry name" value="GGDEF"/>
    <property type="match status" value="1"/>
</dbReference>
<dbReference type="InterPro" id="IPR029787">
    <property type="entry name" value="Nucleotide_cyclase"/>
</dbReference>
<dbReference type="InterPro" id="IPR050469">
    <property type="entry name" value="Diguanylate_Cyclase"/>
</dbReference>
<keyword evidence="2 7" id="KW-0597">Phosphoprotein</keyword>
<dbReference type="SMART" id="SM00267">
    <property type="entry name" value="GGDEF"/>
    <property type="match status" value="1"/>
</dbReference>
<keyword evidence="4" id="KW-0805">Transcription regulation</keyword>
<dbReference type="EC" id="2.7.7.65" evidence="1"/>
<dbReference type="GO" id="GO:0052621">
    <property type="term" value="F:diguanylate cyclase activity"/>
    <property type="evidence" value="ECO:0007669"/>
    <property type="project" value="UniProtKB-EC"/>
</dbReference>
<protein>
    <recommendedName>
        <fullName evidence="1">diguanylate cyclase</fullName>
        <ecNumber evidence="1">2.7.7.65</ecNumber>
    </recommendedName>
</protein>
<feature type="domain" description="GGDEF" evidence="9">
    <location>
        <begin position="200"/>
        <end position="335"/>
    </location>
</feature>
<dbReference type="InterPro" id="IPR001789">
    <property type="entry name" value="Sig_transdc_resp-reg_receiver"/>
</dbReference>
<dbReference type="Gene3D" id="3.40.50.2300">
    <property type="match status" value="1"/>
</dbReference>
<evidence type="ECO:0000256" key="2">
    <source>
        <dbReference type="ARBA" id="ARBA00022553"/>
    </source>
</evidence>
<dbReference type="PANTHER" id="PTHR45138:SF9">
    <property type="entry name" value="DIGUANYLATE CYCLASE DGCM-RELATED"/>
    <property type="match status" value="1"/>
</dbReference>
<accession>A0A3A4P6G8</accession>
<keyword evidence="3" id="KW-0902">Two-component regulatory system</keyword>
<evidence type="ECO:0000256" key="4">
    <source>
        <dbReference type="ARBA" id="ARBA00023015"/>
    </source>
</evidence>
<dbReference type="GO" id="GO:0005886">
    <property type="term" value="C:plasma membrane"/>
    <property type="evidence" value="ECO:0007669"/>
    <property type="project" value="TreeGrafter"/>
</dbReference>
<comment type="caution">
    <text evidence="10">The sequence shown here is derived from an EMBL/GenBank/DDBJ whole genome shotgun (WGS) entry which is preliminary data.</text>
</comment>
<evidence type="ECO:0000256" key="5">
    <source>
        <dbReference type="ARBA" id="ARBA00023163"/>
    </source>
</evidence>
<dbReference type="EMBL" id="QZKU01000013">
    <property type="protein sequence ID" value="RJP26086.1"/>
    <property type="molecule type" value="Genomic_DNA"/>
</dbReference>
<keyword evidence="5" id="KW-0804">Transcription</keyword>
<dbReference type="Pfam" id="PF00072">
    <property type="entry name" value="Response_reg"/>
    <property type="match status" value="1"/>
</dbReference>
<dbReference type="FunFam" id="3.40.50.2300:FF:000018">
    <property type="entry name" value="DNA-binding transcriptional regulator NtrC"/>
    <property type="match status" value="1"/>
</dbReference>
<dbReference type="PROSITE" id="PS50887">
    <property type="entry name" value="GGDEF"/>
    <property type="match status" value="1"/>
</dbReference>
<sequence length="346" mass="39564">MLVRRKEPNQTVLFRNSTLYSQRNLQLMIESDWQSPPVLVVDDEQVMQDVMRDILSDCGYVVDVESNGEKALARLKETDYALIFADVRMPKMDGMEFLRRARHLIPDLDVIMMTGYATVDIAVEAMKLGATDFITKPFNLEHIKLIAARAIERKILRRQAQEVEYYKKISLTDGLTELYNHRYFHQLLQTEVSRAKRSGRAFCLLMIDVDDFKSYNDSLGHPAGDEALKFLGWLLKHHARLSDAVCRYGGEEFSLILPETNLAEGRQAAERLRRIVEETEFDRQEILPAGNLTVSIGLACYPDDGKSAEEIIQNADRSLYQAKKEGKNRVVAWTDMSASLPSEKKI</sequence>
<dbReference type="Proteomes" id="UP000265882">
    <property type="component" value="Unassembled WGS sequence"/>
</dbReference>
<feature type="modified residue" description="4-aspartylphosphate" evidence="7">
    <location>
        <position position="86"/>
    </location>
</feature>
<dbReference type="PANTHER" id="PTHR45138">
    <property type="entry name" value="REGULATORY COMPONENTS OF SENSORY TRANSDUCTION SYSTEM"/>
    <property type="match status" value="1"/>
</dbReference>
<gene>
    <name evidence="10" type="ORF">C4520_01275</name>
</gene>
<dbReference type="InterPro" id="IPR011006">
    <property type="entry name" value="CheY-like_superfamily"/>
</dbReference>
<reference evidence="10 11" key="1">
    <citation type="journal article" date="2017" name="ISME J.">
        <title>Energy and carbon metabolisms in a deep terrestrial subsurface fluid microbial community.</title>
        <authorList>
            <person name="Momper L."/>
            <person name="Jungbluth S.P."/>
            <person name="Lee M.D."/>
            <person name="Amend J.P."/>
        </authorList>
    </citation>
    <scope>NUCLEOTIDE SEQUENCE [LARGE SCALE GENOMIC DNA]</scope>
    <source>
        <strain evidence="10">SURF_5</strain>
    </source>
</reference>
<evidence type="ECO:0000313" key="10">
    <source>
        <dbReference type="EMBL" id="RJP26086.1"/>
    </source>
</evidence>
<dbReference type="Gene3D" id="3.30.70.270">
    <property type="match status" value="1"/>
</dbReference>
<evidence type="ECO:0000256" key="7">
    <source>
        <dbReference type="PROSITE-ProRule" id="PRU00169"/>
    </source>
</evidence>
<dbReference type="GO" id="GO:1902201">
    <property type="term" value="P:negative regulation of bacterial-type flagellum-dependent cell motility"/>
    <property type="evidence" value="ECO:0007669"/>
    <property type="project" value="TreeGrafter"/>
</dbReference>
<dbReference type="InterPro" id="IPR000160">
    <property type="entry name" value="GGDEF_dom"/>
</dbReference>
<dbReference type="AlphaFoldDB" id="A0A3A4P6G8"/>
<dbReference type="CDD" id="cd01949">
    <property type="entry name" value="GGDEF"/>
    <property type="match status" value="1"/>
</dbReference>
<evidence type="ECO:0000259" key="9">
    <source>
        <dbReference type="PROSITE" id="PS50887"/>
    </source>
</evidence>
<feature type="domain" description="Response regulatory" evidence="8">
    <location>
        <begin position="37"/>
        <end position="151"/>
    </location>
</feature>
<comment type="catalytic activity">
    <reaction evidence="6">
        <text>2 GTP = 3',3'-c-di-GMP + 2 diphosphate</text>
        <dbReference type="Rhea" id="RHEA:24898"/>
        <dbReference type="ChEBI" id="CHEBI:33019"/>
        <dbReference type="ChEBI" id="CHEBI:37565"/>
        <dbReference type="ChEBI" id="CHEBI:58805"/>
        <dbReference type="EC" id="2.7.7.65"/>
    </reaction>
</comment>
<dbReference type="PROSITE" id="PS50110">
    <property type="entry name" value="RESPONSE_REGULATORY"/>
    <property type="match status" value="1"/>
</dbReference>
<evidence type="ECO:0000256" key="6">
    <source>
        <dbReference type="ARBA" id="ARBA00034247"/>
    </source>
</evidence>
<dbReference type="NCBIfam" id="TIGR00254">
    <property type="entry name" value="GGDEF"/>
    <property type="match status" value="1"/>
</dbReference>
<organism evidence="10 11">
    <name type="scientific">Abyssobacteria bacterium (strain SURF_5)</name>
    <dbReference type="NCBI Taxonomy" id="2093360"/>
    <lineage>
        <taxon>Bacteria</taxon>
        <taxon>Pseudomonadati</taxon>
        <taxon>Candidatus Hydrogenedentota</taxon>
        <taxon>Candidatus Abyssobacteria</taxon>
    </lineage>
</organism>
<dbReference type="GO" id="GO:0043709">
    <property type="term" value="P:cell adhesion involved in single-species biofilm formation"/>
    <property type="evidence" value="ECO:0007669"/>
    <property type="project" value="TreeGrafter"/>
</dbReference>
<name>A0A3A4P6G8_ABYX5</name>
<dbReference type="SUPFAM" id="SSF55073">
    <property type="entry name" value="Nucleotide cyclase"/>
    <property type="match status" value="1"/>
</dbReference>
<dbReference type="GO" id="GO:0000160">
    <property type="term" value="P:phosphorelay signal transduction system"/>
    <property type="evidence" value="ECO:0007669"/>
    <property type="project" value="UniProtKB-KW"/>
</dbReference>
<evidence type="ECO:0000313" key="11">
    <source>
        <dbReference type="Proteomes" id="UP000265882"/>
    </source>
</evidence>
<dbReference type="SMART" id="SM00448">
    <property type="entry name" value="REC"/>
    <property type="match status" value="1"/>
</dbReference>
<dbReference type="FunFam" id="3.30.70.270:FF:000001">
    <property type="entry name" value="Diguanylate cyclase domain protein"/>
    <property type="match status" value="1"/>
</dbReference>